<dbReference type="PANTHER" id="PTHR11451">
    <property type="entry name" value="THREONINE-TRNA LIGASE"/>
    <property type="match status" value="1"/>
</dbReference>
<keyword evidence="3" id="KW-0436">Ligase</keyword>
<dbReference type="GeneID" id="17252773"/>
<dbReference type="InterPro" id="IPR012947">
    <property type="entry name" value="tRNA_SAD"/>
</dbReference>
<protein>
    <recommendedName>
        <fullName evidence="2">threonine--tRNA ligase</fullName>
        <ecNumber evidence="2">6.1.1.3</ecNumber>
    </recommendedName>
    <alternativeName>
        <fullName evidence="8">Threonyl-tRNA synthetase</fullName>
    </alternativeName>
</protein>
<name>A0A0D3I5T7_EMIH1</name>
<dbReference type="PANTHER" id="PTHR11451:SF46">
    <property type="entry name" value="THREONINE--TRNA LIGASE"/>
    <property type="match status" value="1"/>
</dbReference>
<keyword evidence="5" id="KW-0067">ATP-binding</keyword>
<dbReference type="Pfam" id="PF07973">
    <property type="entry name" value="tRNA_SAD"/>
    <property type="match status" value="1"/>
</dbReference>
<dbReference type="RefSeq" id="XP_005759051.1">
    <property type="nucleotide sequence ID" value="XM_005758994.1"/>
</dbReference>
<keyword evidence="4" id="KW-0547">Nucleotide-binding</keyword>
<accession>A0A0D3I5T7</accession>
<keyword evidence="7" id="KW-0030">Aminoacyl-tRNA synthetase</keyword>
<evidence type="ECO:0000256" key="5">
    <source>
        <dbReference type="ARBA" id="ARBA00022840"/>
    </source>
</evidence>
<dbReference type="Gene3D" id="3.30.980.10">
    <property type="entry name" value="Threonyl-trna Synthetase, Chain A, domain 2"/>
    <property type="match status" value="1"/>
</dbReference>
<dbReference type="Gene3D" id="3.30.930.10">
    <property type="entry name" value="Bira Bifunctional Protein, Domain 2"/>
    <property type="match status" value="1"/>
</dbReference>
<feature type="domain" description="Threonyl/alanyl tRNA synthetase SAD" evidence="10">
    <location>
        <begin position="50"/>
        <end position="108"/>
    </location>
</feature>
<evidence type="ECO:0000256" key="8">
    <source>
        <dbReference type="ARBA" id="ARBA00031900"/>
    </source>
</evidence>
<evidence type="ECO:0000313" key="11">
    <source>
        <dbReference type="EnsemblProtists" id="EOD06622"/>
    </source>
</evidence>
<dbReference type="GO" id="GO:0004829">
    <property type="term" value="F:threonine-tRNA ligase activity"/>
    <property type="evidence" value="ECO:0007669"/>
    <property type="project" value="UniProtKB-EC"/>
</dbReference>
<dbReference type="PaxDb" id="2903-EOD06622"/>
<evidence type="ECO:0000256" key="7">
    <source>
        <dbReference type="ARBA" id="ARBA00023146"/>
    </source>
</evidence>
<dbReference type="GO" id="GO:0005524">
    <property type="term" value="F:ATP binding"/>
    <property type="evidence" value="ECO:0007669"/>
    <property type="project" value="UniProtKB-KW"/>
</dbReference>
<evidence type="ECO:0000256" key="6">
    <source>
        <dbReference type="ARBA" id="ARBA00022917"/>
    </source>
</evidence>
<dbReference type="EC" id="6.1.1.3" evidence="2"/>
<comment type="catalytic activity">
    <reaction evidence="9">
        <text>tRNA(Thr) + L-threonine + ATP = L-threonyl-tRNA(Thr) + AMP + diphosphate + H(+)</text>
        <dbReference type="Rhea" id="RHEA:24624"/>
        <dbReference type="Rhea" id="RHEA-COMP:9670"/>
        <dbReference type="Rhea" id="RHEA-COMP:9704"/>
        <dbReference type="ChEBI" id="CHEBI:15378"/>
        <dbReference type="ChEBI" id="CHEBI:30616"/>
        <dbReference type="ChEBI" id="CHEBI:33019"/>
        <dbReference type="ChEBI" id="CHEBI:57926"/>
        <dbReference type="ChEBI" id="CHEBI:78442"/>
        <dbReference type="ChEBI" id="CHEBI:78534"/>
        <dbReference type="ChEBI" id="CHEBI:456215"/>
        <dbReference type="EC" id="6.1.1.3"/>
    </reaction>
</comment>
<evidence type="ECO:0000313" key="12">
    <source>
        <dbReference type="Proteomes" id="UP000013827"/>
    </source>
</evidence>
<dbReference type="InterPro" id="IPR045864">
    <property type="entry name" value="aa-tRNA-synth_II/BPL/LPL"/>
</dbReference>
<comment type="similarity">
    <text evidence="1">Belongs to the class-II aminoacyl-tRNA synthetase family.</text>
</comment>
<evidence type="ECO:0000256" key="3">
    <source>
        <dbReference type="ARBA" id="ARBA00022598"/>
    </source>
</evidence>
<dbReference type="GO" id="GO:0006435">
    <property type="term" value="P:threonyl-tRNA aminoacylation"/>
    <property type="evidence" value="ECO:0007669"/>
    <property type="project" value="TreeGrafter"/>
</dbReference>
<keyword evidence="12" id="KW-1185">Reference proteome</keyword>
<dbReference type="KEGG" id="ehx:EMIHUDRAFT_258858"/>
<dbReference type="eggNOG" id="KOG1637">
    <property type="taxonomic scope" value="Eukaryota"/>
</dbReference>
<dbReference type="SUPFAM" id="SSF55186">
    <property type="entry name" value="ThrRS/AlaRS common domain"/>
    <property type="match status" value="1"/>
</dbReference>
<reference evidence="11" key="2">
    <citation type="submission" date="2024-10" db="UniProtKB">
        <authorList>
            <consortium name="EnsemblProtists"/>
        </authorList>
    </citation>
    <scope>IDENTIFICATION</scope>
</reference>
<dbReference type="AlphaFoldDB" id="A0A0D3I5T7"/>
<dbReference type="SMART" id="SM00863">
    <property type="entry name" value="tRNA_SAD"/>
    <property type="match status" value="1"/>
</dbReference>
<dbReference type="STRING" id="2903.R1BBF7"/>
<dbReference type="InterPro" id="IPR018163">
    <property type="entry name" value="Thr/Ala-tRNA-synth_IIc_edit"/>
</dbReference>
<proteinExistence type="inferred from homology"/>
<evidence type="ECO:0000256" key="2">
    <source>
        <dbReference type="ARBA" id="ARBA00013163"/>
    </source>
</evidence>
<reference evidence="12" key="1">
    <citation type="journal article" date="2013" name="Nature">
        <title>Pan genome of the phytoplankton Emiliania underpins its global distribution.</title>
        <authorList>
            <person name="Read B.A."/>
            <person name="Kegel J."/>
            <person name="Klute M.J."/>
            <person name="Kuo A."/>
            <person name="Lefebvre S.C."/>
            <person name="Maumus F."/>
            <person name="Mayer C."/>
            <person name="Miller J."/>
            <person name="Monier A."/>
            <person name="Salamov A."/>
            <person name="Young J."/>
            <person name="Aguilar M."/>
            <person name="Claverie J.M."/>
            <person name="Frickenhaus S."/>
            <person name="Gonzalez K."/>
            <person name="Herman E.K."/>
            <person name="Lin Y.C."/>
            <person name="Napier J."/>
            <person name="Ogata H."/>
            <person name="Sarno A.F."/>
            <person name="Shmutz J."/>
            <person name="Schroeder D."/>
            <person name="de Vargas C."/>
            <person name="Verret F."/>
            <person name="von Dassow P."/>
            <person name="Valentin K."/>
            <person name="Van de Peer Y."/>
            <person name="Wheeler G."/>
            <person name="Dacks J.B."/>
            <person name="Delwiche C.F."/>
            <person name="Dyhrman S.T."/>
            <person name="Glockner G."/>
            <person name="John U."/>
            <person name="Richards T."/>
            <person name="Worden A.Z."/>
            <person name="Zhang X."/>
            <person name="Grigoriev I.V."/>
            <person name="Allen A.E."/>
            <person name="Bidle K."/>
            <person name="Borodovsky M."/>
            <person name="Bowler C."/>
            <person name="Brownlee C."/>
            <person name="Cock J.M."/>
            <person name="Elias M."/>
            <person name="Gladyshev V.N."/>
            <person name="Groth M."/>
            <person name="Guda C."/>
            <person name="Hadaegh A."/>
            <person name="Iglesias-Rodriguez M.D."/>
            <person name="Jenkins J."/>
            <person name="Jones B.M."/>
            <person name="Lawson T."/>
            <person name="Leese F."/>
            <person name="Lindquist E."/>
            <person name="Lobanov A."/>
            <person name="Lomsadze A."/>
            <person name="Malik S.B."/>
            <person name="Marsh M.E."/>
            <person name="Mackinder L."/>
            <person name="Mock T."/>
            <person name="Mueller-Roeber B."/>
            <person name="Pagarete A."/>
            <person name="Parker M."/>
            <person name="Probert I."/>
            <person name="Quesneville H."/>
            <person name="Raines C."/>
            <person name="Rensing S.A."/>
            <person name="Riano-Pachon D.M."/>
            <person name="Richier S."/>
            <person name="Rokitta S."/>
            <person name="Shiraiwa Y."/>
            <person name="Soanes D.M."/>
            <person name="van der Giezen M."/>
            <person name="Wahlund T.M."/>
            <person name="Williams B."/>
            <person name="Wilson W."/>
            <person name="Wolfe G."/>
            <person name="Wurch L.L."/>
        </authorList>
    </citation>
    <scope>NUCLEOTIDE SEQUENCE</scope>
</reference>
<evidence type="ECO:0000259" key="10">
    <source>
        <dbReference type="SMART" id="SM00863"/>
    </source>
</evidence>
<keyword evidence="6" id="KW-0648">Protein biosynthesis</keyword>
<evidence type="ECO:0000256" key="4">
    <source>
        <dbReference type="ARBA" id="ARBA00022741"/>
    </source>
</evidence>
<dbReference type="Proteomes" id="UP000013827">
    <property type="component" value="Unassembled WGS sequence"/>
</dbReference>
<dbReference type="FunFam" id="3.30.980.10:FF:000005">
    <property type="entry name" value="Threonyl-tRNA synthetase, mitochondrial"/>
    <property type="match status" value="1"/>
</dbReference>
<sequence>ELEKRVKKICDAKQPFERVVVTKAEAEALFAQNPFKLAIIKAKLPDGAATTVYRSGTAAALGRGRPFVDLCRGPHLPNTGKVKAFAVTKTSAALWLGKAGNDELQRVYGVSFPDKKEFAEWKALQEEAKKRDHRAIGIKQELFFFDDLSPGSCFFQPLGGRLYNKLVELIRGQLWLRGYEEVITPNMHNLKL</sequence>
<dbReference type="SUPFAM" id="SSF55681">
    <property type="entry name" value="Class II aaRS and biotin synthetases"/>
    <property type="match status" value="1"/>
</dbReference>
<dbReference type="GO" id="GO:0005739">
    <property type="term" value="C:mitochondrion"/>
    <property type="evidence" value="ECO:0007669"/>
    <property type="project" value="TreeGrafter"/>
</dbReference>
<evidence type="ECO:0000256" key="1">
    <source>
        <dbReference type="ARBA" id="ARBA00008226"/>
    </source>
</evidence>
<organism evidence="11 12">
    <name type="scientific">Emiliania huxleyi (strain CCMP1516)</name>
    <dbReference type="NCBI Taxonomy" id="280463"/>
    <lineage>
        <taxon>Eukaryota</taxon>
        <taxon>Haptista</taxon>
        <taxon>Haptophyta</taxon>
        <taxon>Prymnesiophyceae</taxon>
        <taxon>Isochrysidales</taxon>
        <taxon>Noelaerhabdaceae</taxon>
        <taxon>Emiliania</taxon>
    </lineage>
</organism>
<evidence type="ECO:0000256" key="9">
    <source>
        <dbReference type="ARBA" id="ARBA00049515"/>
    </source>
</evidence>
<dbReference type="EnsemblProtists" id="EOD06622">
    <property type="protein sequence ID" value="EOD06622"/>
    <property type="gene ID" value="EMIHUDRAFT_258858"/>
</dbReference>
<dbReference type="HOGENOM" id="CLU_122240_0_0_1"/>